<dbReference type="InterPro" id="IPR017939">
    <property type="entry name" value="G-Glutamylcylcotransferase"/>
</dbReference>
<accession>A0AAE0CGF4</accession>
<keyword evidence="2" id="KW-0456">Lyase</keyword>
<evidence type="ECO:0000313" key="5">
    <source>
        <dbReference type="EMBL" id="KAK3243932.1"/>
    </source>
</evidence>
<dbReference type="EMBL" id="LGRX02024538">
    <property type="protein sequence ID" value="KAK3253938.1"/>
    <property type="molecule type" value="Genomic_DNA"/>
</dbReference>
<protein>
    <recommendedName>
        <fullName evidence="1">gamma-glutamylcyclotransferase</fullName>
        <ecNumber evidence="1">4.3.2.9</ecNumber>
    </recommendedName>
</protein>
<dbReference type="EC" id="4.3.2.9" evidence="1"/>
<evidence type="ECO:0000313" key="7">
    <source>
        <dbReference type="Proteomes" id="UP001190700"/>
    </source>
</evidence>
<comment type="caution">
    <text evidence="6">The sequence shown here is derived from an EMBL/GenBank/DDBJ whole genome shotgun (WGS) entry which is preliminary data.</text>
</comment>
<evidence type="ECO:0000256" key="1">
    <source>
        <dbReference type="ARBA" id="ARBA00012346"/>
    </source>
</evidence>
<organism evidence="6 7">
    <name type="scientific">Cymbomonas tetramitiformis</name>
    <dbReference type="NCBI Taxonomy" id="36881"/>
    <lineage>
        <taxon>Eukaryota</taxon>
        <taxon>Viridiplantae</taxon>
        <taxon>Chlorophyta</taxon>
        <taxon>Pyramimonadophyceae</taxon>
        <taxon>Pyramimonadales</taxon>
        <taxon>Pyramimonadaceae</taxon>
        <taxon>Cymbomonas</taxon>
    </lineage>
</organism>
<feature type="active site" description="Proton acceptor" evidence="3">
    <location>
        <position position="72"/>
    </location>
</feature>
<dbReference type="PANTHER" id="PTHR12935">
    <property type="entry name" value="GAMMA-GLUTAMYLCYCLOTRANSFERASE"/>
    <property type="match status" value="1"/>
</dbReference>
<dbReference type="InterPro" id="IPR036568">
    <property type="entry name" value="GGCT-like_sf"/>
</dbReference>
<dbReference type="Proteomes" id="UP001190700">
    <property type="component" value="Unassembled WGS sequence"/>
</dbReference>
<keyword evidence="7" id="KW-1185">Reference proteome</keyword>
<reference evidence="6" key="2">
    <citation type="submission" date="2023-06" db="EMBL/GenBank/DDBJ databases">
        <title>Long-read-based genome assembly of the green algal bacterivore Cymbomonas tetramitiformis.</title>
        <authorList>
            <person name="Gyaltshen Y."/>
            <person name="Rozenberg A."/>
            <person name="Paasch A."/>
            <person name="Burns J.A."/>
            <person name="Warring S."/>
            <person name="Larson R."/>
            <person name="Maurer-Alcala X."/>
            <person name="Dacks J."/>
            <person name="Kim E."/>
        </authorList>
    </citation>
    <scope>NUCLEOTIDE SEQUENCE</scope>
    <source>
        <strain evidence="6">PLY_AMNH</strain>
    </source>
</reference>
<proteinExistence type="predicted"/>
<dbReference type="Pfam" id="PF13772">
    <property type="entry name" value="AIG2_2"/>
    <property type="match status" value="1"/>
</dbReference>
<feature type="binding site" evidence="4">
    <location>
        <position position="118"/>
    </location>
    <ligand>
        <name>substrate</name>
    </ligand>
</feature>
<dbReference type="EMBL" id="LGRX02032539">
    <property type="protein sequence ID" value="KAK3243932.1"/>
    <property type="molecule type" value="Genomic_DNA"/>
</dbReference>
<dbReference type="PANTHER" id="PTHR12935:SF0">
    <property type="entry name" value="GAMMA-GLUTAMYLCYCLOTRANSFERASE"/>
    <property type="match status" value="1"/>
</dbReference>
<evidence type="ECO:0000256" key="2">
    <source>
        <dbReference type="ARBA" id="ARBA00023239"/>
    </source>
</evidence>
<evidence type="ECO:0000256" key="4">
    <source>
        <dbReference type="PIRSR" id="PIRSR617939-2"/>
    </source>
</evidence>
<sequence>MGQEFLRTKKGLKPLEFAQSVLRGFELSFPEGKGIDWVEPSFATMKRRAGGIVHGVTTLFSIEDAEKLNEQEGVGRAYNIEVCKVLLYDGKTEIDAEVYVATKPLPEDHPEGCCSVRYRDILVNGAKEVSLDSAWIEKLQQLPTYTPSEETLARRAALPPPSALPTMSIAELALHNGQTEEEYPVYSSSCGYIFQHKEFFKAFWGRDVTFRNVLQSRGVNLDSNDDGGKSPFPRLSQLEPSGLEYALQYRDRFIGKTGGPIAVLKEFWEEQEEGVAGIFSCNTLSLLK</sequence>
<dbReference type="AlphaFoldDB" id="A0AAE0CGF4"/>
<evidence type="ECO:0000313" key="6">
    <source>
        <dbReference type="EMBL" id="KAK3253938.1"/>
    </source>
</evidence>
<reference evidence="6 7" key="1">
    <citation type="journal article" date="2015" name="Genome Biol. Evol.">
        <title>Comparative Genomics of a Bacterivorous Green Alga Reveals Evolutionary Causalities and Consequences of Phago-Mixotrophic Mode of Nutrition.</title>
        <authorList>
            <person name="Burns J.A."/>
            <person name="Paasch A."/>
            <person name="Narechania A."/>
            <person name="Kim E."/>
        </authorList>
    </citation>
    <scope>NUCLEOTIDE SEQUENCE [LARGE SCALE GENOMIC DNA]</scope>
    <source>
        <strain evidence="6">PLY_AMNH</strain>
    </source>
</reference>
<gene>
    <name evidence="6" type="ORF">CYMTET_36832</name>
    <name evidence="5" type="ORF">CYMTET_46439</name>
</gene>
<dbReference type="GO" id="GO:0003839">
    <property type="term" value="F:gamma-glutamylcyclotransferase activity"/>
    <property type="evidence" value="ECO:0007669"/>
    <property type="project" value="UniProtKB-EC"/>
</dbReference>
<name>A0AAE0CGF4_9CHLO</name>
<dbReference type="SUPFAM" id="SSF110857">
    <property type="entry name" value="Gamma-glutamyl cyclotransferase-like"/>
    <property type="match status" value="1"/>
</dbReference>
<evidence type="ECO:0000256" key="3">
    <source>
        <dbReference type="PIRSR" id="PIRSR617939-1"/>
    </source>
</evidence>
<dbReference type="Gene3D" id="3.10.490.10">
    <property type="entry name" value="Gamma-glutamyl cyclotransferase-like"/>
    <property type="match status" value="1"/>
</dbReference>